<dbReference type="RefSeq" id="WP_034633304.1">
    <property type="nucleotide sequence ID" value="NZ_JRJU01000047.1"/>
</dbReference>
<comment type="caution">
    <text evidence="2">The sequence shown here is derived from an EMBL/GenBank/DDBJ whole genome shotgun (WGS) entry which is preliminary data.</text>
</comment>
<keyword evidence="2" id="KW-0223">Dioxygenase</keyword>
<dbReference type="InterPro" id="IPR037523">
    <property type="entry name" value="VOC_core"/>
</dbReference>
<feature type="domain" description="VOC" evidence="1">
    <location>
        <begin position="1"/>
        <end position="116"/>
    </location>
</feature>
<dbReference type="EMBL" id="JRJU01000047">
    <property type="protein sequence ID" value="KHF38211.1"/>
    <property type="molecule type" value="Genomic_DNA"/>
</dbReference>
<dbReference type="OrthoDB" id="2703022at2"/>
<reference evidence="2 3" key="1">
    <citation type="submission" date="2014-09" db="EMBL/GenBank/DDBJ databases">
        <title>Genome sequencing and annotation of Bacillus Okhensis strain Kh10-101T.</title>
        <authorList>
            <person name="Prakash J.S."/>
        </authorList>
    </citation>
    <scope>NUCLEOTIDE SEQUENCE [LARGE SCALE GENOMIC DNA]</scope>
    <source>
        <strain evidence="3">Kh10-101T</strain>
    </source>
</reference>
<gene>
    <name evidence="2" type="ORF">LQ50_22645</name>
</gene>
<keyword evidence="2" id="KW-0560">Oxidoreductase</keyword>
<dbReference type="PROSITE" id="PS51819">
    <property type="entry name" value="VOC"/>
    <property type="match status" value="1"/>
</dbReference>
<protein>
    <submittedName>
        <fullName evidence="2">Ring-cleavage extradiol dioxygenase</fullName>
    </submittedName>
</protein>
<dbReference type="InterPro" id="IPR029068">
    <property type="entry name" value="Glyas_Bleomycin-R_OHBP_Dase"/>
</dbReference>
<dbReference type="eggNOG" id="COG0346">
    <property type="taxonomic scope" value="Bacteria"/>
</dbReference>
<dbReference type="GO" id="GO:0051213">
    <property type="term" value="F:dioxygenase activity"/>
    <property type="evidence" value="ECO:0007669"/>
    <property type="project" value="UniProtKB-KW"/>
</dbReference>
<dbReference type="STRING" id="333138.LQ50_22645"/>
<accession>A0A0B0IEV7</accession>
<dbReference type="SUPFAM" id="SSF54593">
    <property type="entry name" value="Glyoxalase/Bleomycin resistance protein/Dihydroxybiphenyl dioxygenase"/>
    <property type="match status" value="1"/>
</dbReference>
<evidence type="ECO:0000313" key="2">
    <source>
        <dbReference type="EMBL" id="KHF38211.1"/>
    </source>
</evidence>
<dbReference type="AlphaFoldDB" id="A0A0B0IEV7"/>
<sequence length="224" mass="26016">MKFTEMILLTNKLDEMREFYENTLELQVIRENDYEFTVQVGSTAITFQESEGDSEPFYHFAINIPQNKMKEAKAWIQSKVPLNIEGELDEVFFKSWNAHAIYFEDPSGNILEFIARHNLKNGIDHYFSSDDFLNISEIGIVVDEVIPFVRILNQMGIPNWREDSEGLTPVGDENGLFITVKRGRRWYFSNKDANFFPLVVSIEGMGTFSMKEQDGKVEIKRFSI</sequence>
<keyword evidence="3" id="KW-1185">Reference proteome</keyword>
<dbReference type="Proteomes" id="UP000030832">
    <property type="component" value="Unassembled WGS sequence"/>
</dbReference>
<dbReference type="Gene3D" id="3.10.180.10">
    <property type="entry name" value="2,3-Dihydroxybiphenyl 1,2-Dioxygenase, domain 1"/>
    <property type="match status" value="1"/>
</dbReference>
<organism evidence="2 3">
    <name type="scientific">Halalkalibacter okhensis</name>
    <dbReference type="NCBI Taxonomy" id="333138"/>
    <lineage>
        <taxon>Bacteria</taxon>
        <taxon>Bacillati</taxon>
        <taxon>Bacillota</taxon>
        <taxon>Bacilli</taxon>
        <taxon>Bacillales</taxon>
        <taxon>Bacillaceae</taxon>
        <taxon>Halalkalibacter</taxon>
    </lineage>
</organism>
<proteinExistence type="predicted"/>
<dbReference type="Pfam" id="PF00903">
    <property type="entry name" value="Glyoxalase"/>
    <property type="match status" value="1"/>
</dbReference>
<name>A0A0B0IEV7_9BACI</name>
<dbReference type="InterPro" id="IPR004360">
    <property type="entry name" value="Glyas_Fos-R_dOase_dom"/>
</dbReference>
<evidence type="ECO:0000313" key="3">
    <source>
        <dbReference type="Proteomes" id="UP000030832"/>
    </source>
</evidence>
<evidence type="ECO:0000259" key="1">
    <source>
        <dbReference type="PROSITE" id="PS51819"/>
    </source>
</evidence>